<dbReference type="InterPro" id="IPR009776">
    <property type="entry name" value="Spore_0_M"/>
</dbReference>
<dbReference type="Pfam" id="PF07070">
    <property type="entry name" value="Spo0M"/>
    <property type="match status" value="1"/>
</dbReference>
<gene>
    <name evidence="1" type="ORF">FHG71_10330</name>
</gene>
<dbReference type="OrthoDB" id="2351239at2"/>
<dbReference type="EMBL" id="VDFV01000011">
    <property type="protein sequence ID" value="TNC71808.1"/>
    <property type="molecule type" value="Genomic_DNA"/>
</dbReference>
<accession>A0A5C4NEL8</accession>
<protein>
    <submittedName>
        <fullName evidence="1">Sporulation protein</fullName>
    </submittedName>
</protein>
<proteinExistence type="predicted"/>
<name>A0A5C4NEL8_9RHOB</name>
<evidence type="ECO:0000313" key="2">
    <source>
        <dbReference type="Proteomes" id="UP000305709"/>
    </source>
</evidence>
<reference evidence="1 2" key="1">
    <citation type="submission" date="2019-06" db="EMBL/GenBank/DDBJ databases">
        <authorList>
            <person name="Jiang L."/>
        </authorList>
    </citation>
    <scope>NUCLEOTIDE SEQUENCE [LARGE SCALE GENOMIC DNA]</scope>
    <source>
        <strain evidence="1 2">YIM 48858</strain>
    </source>
</reference>
<dbReference type="AlphaFoldDB" id="A0A5C4NEL8"/>
<dbReference type="PANTHER" id="PTHR40053:SF1">
    <property type="entry name" value="SPORULATION-CONTROL PROTEIN SPO0M"/>
    <property type="match status" value="1"/>
</dbReference>
<keyword evidence="2" id="KW-1185">Reference proteome</keyword>
<comment type="caution">
    <text evidence="1">The sequence shown here is derived from an EMBL/GenBank/DDBJ whole genome shotgun (WGS) entry which is preliminary data.</text>
</comment>
<sequence length="245" mass="26645">MLKNILGSLGIGGASVDTVLHDAEVEVGGLITGEVRIKGGEVAQEIGDVVLELVTRCVVETRGDDKVYAEIALGTVHLDPGPIGPRDSRVLPFRIPLPPSAPLTVGSTSTVLRTRLDIARAVDARDSDRVRVLPTRAMDAVFRGMERAGFRLAETEVEYSPRRANPFVQEFDFKPMSYGDYGIEEVEISFAPAPGGIEVMLTVDNRGGIFKLGGERTARFRVTDAEADRLDMAAELRRSINALRR</sequence>
<organism evidence="1 2">
    <name type="scientific">Rubellimicrobium roseum</name>
    <dbReference type="NCBI Taxonomy" id="687525"/>
    <lineage>
        <taxon>Bacteria</taxon>
        <taxon>Pseudomonadati</taxon>
        <taxon>Pseudomonadota</taxon>
        <taxon>Alphaproteobacteria</taxon>
        <taxon>Rhodobacterales</taxon>
        <taxon>Roseobacteraceae</taxon>
        <taxon>Rubellimicrobium</taxon>
    </lineage>
</organism>
<dbReference type="Proteomes" id="UP000305709">
    <property type="component" value="Unassembled WGS sequence"/>
</dbReference>
<dbReference type="PANTHER" id="PTHR40053">
    <property type="entry name" value="SPORULATION-CONTROL PROTEIN SPO0M"/>
    <property type="match status" value="1"/>
</dbReference>
<dbReference type="RefSeq" id="WP_139081572.1">
    <property type="nucleotide sequence ID" value="NZ_VDFV01000011.1"/>
</dbReference>
<evidence type="ECO:0000313" key="1">
    <source>
        <dbReference type="EMBL" id="TNC71808.1"/>
    </source>
</evidence>